<protein>
    <recommendedName>
        <fullName evidence="4">DUF2384 domain-containing protein</fullName>
    </recommendedName>
</protein>
<accession>A0A7W4YYN8</accession>
<gene>
    <name evidence="2" type="ORF">FHR70_004432</name>
</gene>
<proteinExistence type="predicted"/>
<sequence length="244" mass="27070">MASALDQSLPTILNGDGDEVVFCRVRFPLRSEGAAEIRERLRTIPAFQEENGGFWNWIERQPAQRKSSGKPASRSASKEGRSVRVTLDTGETILGNIELTDKALVLEANSRERAERGMAILADLAGALVGPVLTEIETLEQAMARRDGDVHQDKASDLPAELQAELVHEALTAHYRKALDEPIPALGDLSPRAAAKTAVGRRKVVDWLKHIENQSKSGRQPDDPMVSYDFAWLWRDLGLEKLRR</sequence>
<keyword evidence="3" id="KW-1185">Reference proteome</keyword>
<evidence type="ECO:0008006" key="4">
    <source>
        <dbReference type="Google" id="ProtNLM"/>
    </source>
</evidence>
<dbReference type="EMBL" id="JACHWB010000009">
    <property type="protein sequence ID" value="MBB3021336.1"/>
    <property type="molecule type" value="Genomic_DNA"/>
</dbReference>
<dbReference type="RefSeq" id="WP_246408409.1">
    <property type="nucleotide sequence ID" value="NZ_JACHWB010000009.1"/>
</dbReference>
<dbReference type="Proteomes" id="UP000532010">
    <property type="component" value="Unassembled WGS sequence"/>
</dbReference>
<reference evidence="2 3" key="1">
    <citation type="submission" date="2020-08" db="EMBL/GenBank/DDBJ databases">
        <title>The Agave Microbiome: Exploring the role of microbial communities in plant adaptations to desert environments.</title>
        <authorList>
            <person name="Partida-Martinez L.P."/>
        </authorList>
    </citation>
    <scope>NUCLEOTIDE SEQUENCE [LARGE SCALE GENOMIC DNA]</scope>
    <source>
        <strain evidence="2 3">AT3.9</strain>
    </source>
</reference>
<evidence type="ECO:0000313" key="3">
    <source>
        <dbReference type="Proteomes" id="UP000532010"/>
    </source>
</evidence>
<evidence type="ECO:0000256" key="1">
    <source>
        <dbReference type="SAM" id="MobiDB-lite"/>
    </source>
</evidence>
<organism evidence="2 3">
    <name type="scientific">Microvirga lupini</name>
    <dbReference type="NCBI Taxonomy" id="420324"/>
    <lineage>
        <taxon>Bacteria</taxon>
        <taxon>Pseudomonadati</taxon>
        <taxon>Pseudomonadota</taxon>
        <taxon>Alphaproteobacteria</taxon>
        <taxon>Hyphomicrobiales</taxon>
        <taxon>Methylobacteriaceae</taxon>
        <taxon>Microvirga</taxon>
    </lineage>
</organism>
<evidence type="ECO:0000313" key="2">
    <source>
        <dbReference type="EMBL" id="MBB3021336.1"/>
    </source>
</evidence>
<feature type="region of interest" description="Disordered" evidence="1">
    <location>
        <begin position="59"/>
        <end position="82"/>
    </location>
</feature>
<name>A0A7W4YYN8_9HYPH</name>
<comment type="caution">
    <text evidence="2">The sequence shown here is derived from an EMBL/GenBank/DDBJ whole genome shotgun (WGS) entry which is preliminary data.</text>
</comment>
<dbReference type="AlphaFoldDB" id="A0A7W4YYN8"/>